<sequence length="121" mass="13687">MTDITDDIAEEISFQGFEDDCKLLGNLLNDILQREAGSTFVDKLEKIRVLSQSACNMRQAGMEDLAEMLEKQLASELSKMTLEEALPLARAFSHHLTLMGIAETHHRYTFLSPTIVVFLFH</sequence>
<dbReference type="SUPFAM" id="SSF51621">
    <property type="entry name" value="Phosphoenolpyruvate/pyruvate domain"/>
    <property type="match status" value="1"/>
</dbReference>
<dbReference type="InterPro" id="IPR021135">
    <property type="entry name" value="PEP_COase"/>
</dbReference>
<dbReference type="Proteomes" id="UP000289340">
    <property type="component" value="Unassembled WGS sequence"/>
</dbReference>
<dbReference type="Pfam" id="PF00311">
    <property type="entry name" value="PEPcase"/>
    <property type="match status" value="1"/>
</dbReference>
<proteinExistence type="predicted"/>
<keyword evidence="1" id="KW-0670">Pyruvate</keyword>
<dbReference type="GO" id="GO:0006099">
    <property type="term" value="P:tricarboxylic acid cycle"/>
    <property type="evidence" value="ECO:0007669"/>
    <property type="project" value="InterPro"/>
</dbReference>
<accession>A0A445EXK6</accession>
<dbReference type="GO" id="GO:0015977">
    <property type="term" value="P:carbon fixation"/>
    <property type="evidence" value="ECO:0007669"/>
    <property type="project" value="InterPro"/>
</dbReference>
<dbReference type="GO" id="GO:0008964">
    <property type="term" value="F:phosphoenolpyruvate carboxylase activity"/>
    <property type="evidence" value="ECO:0007669"/>
    <property type="project" value="InterPro"/>
</dbReference>
<keyword evidence="2" id="KW-1185">Reference proteome</keyword>
<dbReference type="PANTHER" id="PTHR30523:SF6">
    <property type="entry name" value="PHOSPHOENOLPYRUVATE CARBOXYLASE"/>
    <property type="match status" value="1"/>
</dbReference>
<dbReference type="GO" id="GO:0005829">
    <property type="term" value="C:cytosol"/>
    <property type="evidence" value="ECO:0007669"/>
    <property type="project" value="TreeGrafter"/>
</dbReference>
<protein>
    <submittedName>
        <fullName evidence="1">Phosphoenolpyruvate carboxylase 4</fullName>
    </submittedName>
</protein>
<evidence type="ECO:0000313" key="1">
    <source>
        <dbReference type="EMBL" id="RZB41048.1"/>
    </source>
</evidence>
<dbReference type="InterPro" id="IPR015813">
    <property type="entry name" value="Pyrv/PenolPyrv_kinase-like_dom"/>
</dbReference>
<gene>
    <name evidence="1" type="ORF">D0Y65_055519</name>
</gene>
<name>A0A445EXK6_GLYSO</name>
<evidence type="ECO:0000313" key="2">
    <source>
        <dbReference type="Proteomes" id="UP000289340"/>
    </source>
</evidence>
<comment type="caution">
    <text evidence="1">The sequence shown here is derived from an EMBL/GenBank/DDBJ whole genome shotgun (WGS) entry which is preliminary data.</text>
</comment>
<reference evidence="1 2" key="1">
    <citation type="submission" date="2018-09" db="EMBL/GenBank/DDBJ databases">
        <title>A high-quality reference genome of wild soybean provides a powerful tool to mine soybean genomes.</title>
        <authorList>
            <person name="Xie M."/>
            <person name="Chung C.Y.L."/>
            <person name="Li M.-W."/>
            <person name="Wong F.-L."/>
            <person name="Chan T.-F."/>
            <person name="Lam H.-M."/>
        </authorList>
    </citation>
    <scope>NUCLEOTIDE SEQUENCE [LARGE SCALE GENOMIC DNA]</scope>
    <source>
        <strain evidence="2">cv. W05</strain>
        <tissue evidence="1">Hypocotyl of etiolated seedlings</tissue>
    </source>
</reference>
<dbReference type="EMBL" id="QZWG01001109">
    <property type="protein sequence ID" value="RZB41048.1"/>
    <property type="molecule type" value="Genomic_DNA"/>
</dbReference>
<dbReference type="PANTHER" id="PTHR30523">
    <property type="entry name" value="PHOSPHOENOLPYRUVATE CARBOXYLASE"/>
    <property type="match status" value="1"/>
</dbReference>
<organism evidence="1 2">
    <name type="scientific">Glycine soja</name>
    <name type="common">Wild soybean</name>
    <dbReference type="NCBI Taxonomy" id="3848"/>
    <lineage>
        <taxon>Eukaryota</taxon>
        <taxon>Viridiplantae</taxon>
        <taxon>Streptophyta</taxon>
        <taxon>Embryophyta</taxon>
        <taxon>Tracheophyta</taxon>
        <taxon>Spermatophyta</taxon>
        <taxon>Magnoliopsida</taxon>
        <taxon>eudicotyledons</taxon>
        <taxon>Gunneridae</taxon>
        <taxon>Pentapetalae</taxon>
        <taxon>rosids</taxon>
        <taxon>fabids</taxon>
        <taxon>Fabales</taxon>
        <taxon>Fabaceae</taxon>
        <taxon>Papilionoideae</taxon>
        <taxon>50 kb inversion clade</taxon>
        <taxon>NPAAA clade</taxon>
        <taxon>indigoferoid/millettioid clade</taxon>
        <taxon>Phaseoleae</taxon>
        <taxon>Glycine</taxon>
        <taxon>Glycine subgen. Soja</taxon>
    </lineage>
</organism>
<dbReference type="AlphaFoldDB" id="A0A445EXK6"/>